<evidence type="ECO:0000256" key="1">
    <source>
        <dbReference type="SAM" id="Phobius"/>
    </source>
</evidence>
<sequence length="111" mass="11857">MDPVIRNVNPPVGLRGMFNGNIEVVPLLLQIVVSTLIFGAGLFALFNFVLAGYAFLSAGDDPKKVQGASTRLLNTLLGLLFAAGSTVLAAIFGKLIFNDWGFLLQFKVFGP</sequence>
<protein>
    <submittedName>
        <fullName evidence="2">Uncharacterized protein</fullName>
    </submittedName>
</protein>
<dbReference type="AlphaFoldDB" id="A0A1F8ATT1"/>
<dbReference type="EMBL" id="MGGW01000005">
    <property type="protein sequence ID" value="OGM55153.1"/>
    <property type="molecule type" value="Genomic_DNA"/>
</dbReference>
<organism evidence="2 3">
    <name type="scientific">Candidatus Woesebacteria bacterium RIFCSPHIGHO2_12_FULL_41_24</name>
    <dbReference type="NCBI Taxonomy" id="1802510"/>
    <lineage>
        <taxon>Bacteria</taxon>
        <taxon>Candidatus Woeseibacteriota</taxon>
    </lineage>
</organism>
<dbReference type="Proteomes" id="UP000178603">
    <property type="component" value="Unassembled WGS sequence"/>
</dbReference>
<feature type="transmembrane region" description="Helical" evidence="1">
    <location>
        <begin position="27"/>
        <end position="56"/>
    </location>
</feature>
<keyword evidence="1" id="KW-0812">Transmembrane</keyword>
<evidence type="ECO:0000313" key="3">
    <source>
        <dbReference type="Proteomes" id="UP000178603"/>
    </source>
</evidence>
<gene>
    <name evidence="2" type="ORF">A3E44_04510</name>
</gene>
<name>A0A1F8ATT1_9BACT</name>
<evidence type="ECO:0000313" key="2">
    <source>
        <dbReference type="EMBL" id="OGM55153.1"/>
    </source>
</evidence>
<keyword evidence="1" id="KW-0472">Membrane</keyword>
<keyword evidence="1" id="KW-1133">Transmembrane helix</keyword>
<comment type="caution">
    <text evidence="2">The sequence shown here is derived from an EMBL/GenBank/DDBJ whole genome shotgun (WGS) entry which is preliminary data.</text>
</comment>
<feature type="transmembrane region" description="Helical" evidence="1">
    <location>
        <begin position="76"/>
        <end position="97"/>
    </location>
</feature>
<accession>A0A1F8ATT1</accession>
<reference evidence="2 3" key="1">
    <citation type="journal article" date="2016" name="Nat. Commun.">
        <title>Thousands of microbial genomes shed light on interconnected biogeochemical processes in an aquifer system.</title>
        <authorList>
            <person name="Anantharaman K."/>
            <person name="Brown C.T."/>
            <person name="Hug L.A."/>
            <person name="Sharon I."/>
            <person name="Castelle C.J."/>
            <person name="Probst A.J."/>
            <person name="Thomas B.C."/>
            <person name="Singh A."/>
            <person name="Wilkins M.J."/>
            <person name="Karaoz U."/>
            <person name="Brodie E.L."/>
            <person name="Williams K.H."/>
            <person name="Hubbard S.S."/>
            <person name="Banfield J.F."/>
        </authorList>
    </citation>
    <scope>NUCLEOTIDE SEQUENCE [LARGE SCALE GENOMIC DNA]</scope>
</reference>
<proteinExistence type="predicted"/>